<dbReference type="EMBL" id="BAAAUX010000014">
    <property type="protein sequence ID" value="GAA2797520.1"/>
    <property type="molecule type" value="Genomic_DNA"/>
</dbReference>
<gene>
    <name evidence="2" type="ORF">GCM10010470_35890</name>
</gene>
<sequence length="166" mass="17757">MTAAIPRQATEPTAKQRLAILRAAKSVAIVGFSANIARASYFVATYLLQDAGYRLHFVNPRAAGQQVLGLPVHASLADLPETPDIVDVFRKASDLPGVVDETVAIGAPVLWVQLGIINEEAAADARARGLTAVTNRCLKIEHARFHGGLHLAGFNTGQITARRTLR</sequence>
<evidence type="ECO:0000259" key="1">
    <source>
        <dbReference type="SMART" id="SM00881"/>
    </source>
</evidence>
<evidence type="ECO:0000313" key="3">
    <source>
        <dbReference type="Proteomes" id="UP001500979"/>
    </source>
</evidence>
<evidence type="ECO:0000313" key="2">
    <source>
        <dbReference type="EMBL" id="GAA2797520.1"/>
    </source>
</evidence>
<dbReference type="RefSeq" id="WP_344681075.1">
    <property type="nucleotide sequence ID" value="NZ_BAAAUX010000014.1"/>
</dbReference>
<dbReference type="Gene3D" id="3.40.50.720">
    <property type="entry name" value="NAD(P)-binding Rossmann-like Domain"/>
    <property type="match status" value="1"/>
</dbReference>
<dbReference type="Pfam" id="PF13380">
    <property type="entry name" value="CoA_binding_2"/>
    <property type="match status" value="1"/>
</dbReference>
<dbReference type="SMART" id="SM00881">
    <property type="entry name" value="CoA_binding"/>
    <property type="match status" value="1"/>
</dbReference>
<dbReference type="Proteomes" id="UP001500979">
    <property type="component" value="Unassembled WGS sequence"/>
</dbReference>
<dbReference type="SUPFAM" id="SSF51735">
    <property type="entry name" value="NAD(P)-binding Rossmann-fold domains"/>
    <property type="match status" value="1"/>
</dbReference>
<dbReference type="PANTHER" id="PTHR33303:SF2">
    <property type="entry name" value="COA-BINDING DOMAIN-CONTAINING PROTEIN"/>
    <property type="match status" value="1"/>
</dbReference>
<accession>A0ABN3VEM4</accession>
<dbReference type="PANTHER" id="PTHR33303">
    <property type="entry name" value="CYTOPLASMIC PROTEIN-RELATED"/>
    <property type="match status" value="1"/>
</dbReference>
<proteinExistence type="predicted"/>
<dbReference type="InterPro" id="IPR036291">
    <property type="entry name" value="NAD(P)-bd_dom_sf"/>
</dbReference>
<reference evidence="2 3" key="1">
    <citation type="journal article" date="2019" name="Int. J. Syst. Evol. Microbiol.">
        <title>The Global Catalogue of Microorganisms (GCM) 10K type strain sequencing project: providing services to taxonomists for standard genome sequencing and annotation.</title>
        <authorList>
            <consortium name="The Broad Institute Genomics Platform"/>
            <consortium name="The Broad Institute Genome Sequencing Center for Infectious Disease"/>
            <person name="Wu L."/>
            <person name="Ma J."/>
        </authorList>
    </citation>
    <scope>NUCLEOTIDE SEQUENCE [LARGE SCALE GENOMIC DNA]</scope>
    <source>
        <strain evidence="2 3">JCM 9383</strain>
    </source>
</reference>
<feature type="domain" description="CoA-binding" evidence="1">
    <location>
        <begin position="20"/>
        <end position="116"/>
    </location>
</feature>
<name>A0ABN3VEM4_9PSEU</name>
<protein>
    <submittedName>
        <fullName evidence="2">CoA-binding protein</fullName>
    </submittedName>
</protein>
<organism evidence="2 3">
    <name type="scientific">Saccharopolyspora taberi</name>
    <dbReference type="NCBI Taxonomy" id="60895"/>
    <lineage>
        <taxon>Bacteria</taxon>
        <taxon>Bacillati</taxon>
        <taxon>Actinomycetota</taxon>
        <taxon>Actinomycetes</taxon>
        <taxon>Pseudonocardiales</taxon>
        <taxon>Pseudonocardiaceae</taxon>
        <taxon>Saccharopolyspora</taxon>
    </lineage>
</organism>
<dbReference type="InterPro" id="IPR003781">
    <property type="entry name" value="CoA-bd"/>
</dbReference>
<keyword evidence="3" id="KW-1185">Reference proteome</keyword>
<comment type="caution">
    <text evidence="2">The sequence shown here is derived from an EMBL/GenBank/DDBJ whole genome shotgun (WGS) entry which is preliminary data.</text>
</comment>